<sequence length="299" mass="31554">MTGVGQNAAPGWYPDPSGAAGMVRWWDGTGWSDVMMPAGPGVAVHSAQARPPASSPDPATAELPATPRGSGRPSAFGRWVAAGSVLVLVVAVLSVLWLRPGTTAADRSTATQQPGAPLPPPAAPSFPPGTVRIIDEAAGISYPYLGEGWQEFDLGLQLETTSTAGQYFTTQEDTPDGGIFISQCTSGPVAEWYGWAGPSTLRSTTQALADSVRVNYYPGPNEREVLRDEPRTVDGHAAHLYEFALTWDVEGYDASGERAALLLIDVGRPAPALLYVSIPNTHAELYGVIDRVIESVDVL</sequence>
<organism evidence="4 5">
    <name type="scientific">Blastococcus saxobsidens (strain DD2)</name>
    <dbReference type="NCBI Taxonomy" id="1146883"/>
    <lineage>
        <taxon>Bacteria</taxon>
        <taxon>Bacillati</taxon>
        <taxon>Actinomycetota</taxon>
        <taxon>Actinomycetes</taxon>
        <taxon>Geodermatophilales</taxon>
        <taxon>Geodermatophilaceae</taxon>
        <taxon>Blastococcus</taxon>
    </lineage>
</organism>
<proteinExistence type="predicted"/>
<dbReference type="HOGENOM" id="CLU_084451_0_0_11"/>
<keyword evidence="5" id="KW-1185">Reference proteome</keyword>
<evidence type="ECO:0000313" key="4">
    <source>
        <dbReference type="EMBL" id="CCG04885.1"/>
    </source>
</evidence>
<dbReference type="RefSeq" id="WP_014377757.1">
    <property type="nucleotide sequence ID" value="NC_016943.1"/>
</dbReference>
<evidence type="ECO:0000256" key="2">
    <source>
        <dbReference type="SAM" id="Phobius"/>
    </source>
</evidence>
<dbReference type="EMBL" id="FO117623">
    <property type="protein sequence ID" value="CCG04885.1"/>
    <property type="molecule type" value="Genomic_DNA"/>
</dbReference>
<feature type="transmembrane region" description="Helical" evidence="2">
    <location>
        <begin position="76"/>
        <end position="98"/>
    </location>
</feature>
<keyword evidence="2" id="KW-1133">Transmembrane helix</keyword>
<dbReference type="Proteomes" id="UP000007517">
    <property type="component" value="Chromosome"/>
</dbReference>
<evidence type="ECO:0000313" key="5">
    <source>
        <dbReference type="Proteomes" id="UP000007517"/>
    </source>
</evidence>
<evidence type="ECO:0000259" key="3">
    <source>
        <dbReference type="Pfam" id="PF10708"/>
    </source>
</evidence>
<name>H6RK29_BLASD</name>
<feature type="domain" description="DUF2510" evidence="3">
    <location>
        <begin position="10"/>
        <end position="42"/>
    </location>
</feature>
<keyword evidence="2" id="KW-0812">Transmembrane</keyword>
<dbReference type="STRING" id="1146883.BLASA_4057"/>
<reference evidence="5" key="2">
    <citation type="submission" date="2012-02" db="EMBL/GenBank/DDBJ databases">
        <title>Complete genome sequence of Blastococcus saxobsidens strain DD2.</title>
        <authorList>
            <person name="Genoscope."/>
        </authorList>
    </citation>
    <scope>NUCLEOTIDE SEQUENCE [LARGE SCALE GENOMIC DNA]</scope>
    <source>
        <strain evidence="5">DD2</strain>
    </source>
</reference>
<dbReference type="Pfam" id="PF10708">
    <property type="entry name" value="DUF2510"/>
    <property type="match status" value="1"/>
</dbReference>
<dbReference type="AlphaFoldDB" id="H6RK29"/>
<accession>H6RK29</accession>
<dbReference type="InterPro" id="IPR018929">
    <property type="entry name" value="DUF2510"/>
</dbReference>
<feature type="compositionally biased region" description="Pro residues" evidence="1">
    <location>
        <begin position="116"/>
        <end position="127"/>
    </location>
</feature>
<keyword evidence="2" id="KW-0472">Membrane</keyword>
<feature type="region of interest" description="Disordered" evidence="1">
    <location>
        <begin position="43"/>
        <end position="73"/>
    </location>
</feature>
<gene>
    <name evidence="4" type="ordered locus">BLASA_4057</name>
</gene>
<evidence type="ECO:0000256" key="1">
    <source>
        <dbReference type="SAM" id="MobiDB-lite"/>
    </source>
</evidence>
<dbReference type="KEGG" id="bsd:BLASA_4057"/>
<protein>
    <recommendedName>
        <fullName evidence="3">DUF2510 domain-containing protein</fullName>
    </recommendedName>
</protein>
<dbReference type="OrthoDB" id="5065474at2"/>
<reference evidence="4 5" key="1">
    <citation type="journal article" date="2012" name="J. Bacteriol.">
        <title>Genome Sequence of Blastococcus saxobsidens DD2, a Stone-Inhabiting Bacterium.</title>
        <authorList>
            <person name="Chouaia B."/>
            <person name="Crotti E."/>
            <person name="Brusetti L."/>
            <person name="Daffonchio D."/>
            <person name="Essoussi I."/>
            <person name="Nouioui I."/>
            <person name="Sbissi I."/>
            <person name="Ghodhbane-Gtari F."/>
            <person name="Gtari M."/>
            <person name="Vacherie B."/>
            <person name="Barbe V."/>
            <person name="Medigue C."/>
            <person name="Gury J."/>
            <person name="Pujic P."/>
            <person name="Normand P."/>
        </authorList>
    </citation>
    <scope>NUCLEOTIDE SEQUENCE [LARGE SCALE GENOMIC DNA]</scope>
    <source>
        <strain evidence="4 5">DD2</strain>
    </source>
</reference>
<dbReference type="eggNOG" id="ENOG50334N1">
    <property type="taxonomic scope" value="Bacteria"/>
</dbReference>
<feature type="region of interest" description="Disordered" evidence="1">
    <location>
        <begin position="106"/>
        <end position="129"/>
    </location>
</feature>